<dbReference type="Proteomes" id="UP001177670">
    <property type="component" value="Unassembled WGS sequence"/>
</dbReference>
<comment type="caution">
    <text evidence="2">The sequence shown here is derived from an EMBL/GenBank/DDBJ whole genome shotgun (WGS) entry which is preliminary data.</text>
</comment>
<evidence type="ECO:0000313" key="2">
    <source>
        <dbReference type="EMBL" id="KAK1119440.1"/>
    </source>
</evidence>
<organism evidence="2 3">
    <name type="scientific">Melipona bicolor</name>
    <dbReference type="NCBI Taxonomy" id="60889"/>
    <lineage>
        <taxon>Eukaryota</taxon>
        <taxon>Metazoa</taxon>
        <taxon>Ecdysozoa</taxon>
        <taxon>Arthropoda</taxon>
        <taxon>Hexapoda</taxon>
        <taxon>Insecta</taxon>
        <taxon>Pterygota</taxon>
        <taxon>Neoptera</taxon>
        <taxon>Endopterygota</taxon>
        <taxon>Hymenoptera</taxon>
        <taxon>Apocrita</taxon>
        <taxon>Aculeata</taxon>
        <taxon>Apoidea</taxon>
        <taxon>Anthophila</taxon>
        <taxon>Apidae</taxon>
        <taxon>Melipona</taxon>
    </lineage>
</organism>
<gene>
    <name evidence="2" type="ORF">K0M31_013269</name>
</gene>
<proteinExistence type="predicted"/>
<keyword evidence="3" id="KW-1185">Reference proteome</keyword>
<reference evidence="2" key="1">
    <citation type="submission" date="2021-10" db="EMBL/GenBank/DDBJ databases">
        <title>Melipona bicolor Genome sequencing and assembly.</title>
        <authorList>
            <person name="Araujo N.S."/>
            <person name="Arias M.C."/>
        </authorList>
    </citation>
    <scope>NUCLEOTIDE SEQUENCE</scope>
    <source>
        <strain evidence="2">USP_2M_L1-L4_2017</strain>
        <tissue evidence="2">Whole body</tissue>
    </source>
</reference>
<dbReference type="AlphaFoldDB" id="A0AA40FI07"/>
<name>A0AA40FI07_9HYME</name>
<sequence length="127" mass="14712">MFHFSRENLISQVAITFLALRLECAQRKLPFLRDECNRRRSQPKGSKTNESSALHRLNDHRSSNSSREQFCYSSAFVARKGDGLPLSAKEVQRTNRIRSAFRHVTKSSRDEMTLTYELLCRCITDCP</sequence>
<feature type="compositionally biased region" description="Polar residues" evidence="1">
    <location>
        <begin position="43"/>
        <end position="52"/>
    </location>
</feature>
<protein>
    <submittedName>
        <fullName evidence="2">Uncharacterized protein</fullName>
    </submittedName>
</protein>
<accession>A0AA40FI07</accession>
<dbReference type="EMBL" id="JAHYIQ010000036">
    <property type="protein sequence ID" value="KAK1119440.1"/>
    <property type="molecule type" value="Genomic_DNA"/>
</dbReference>
<evidence type="ECO:0000256" key="1">
    <source>
        <dbReference type="SAM" id="MobiDB-lite"/>
    </source>
</evidence>
<evidence type="ECO:0000313" key="3">
    <source>
        <dbReference type="Proteomes" id="UP001177670"/>
    </source>
</evidence>
<feature type="region of interest" description="Disordered" evidence="1">
    <location>
        <begin position="36"/>
        <end position="67"/>
    </location>
</feature>